<proteinExistence type="predicted"/>
<dbReference type="PANTHER" id="PTHR42847">
    <property type="entry name" value="ALKANESULFONATE MONOOXYGENASE"/>
    <property type="match status" value="1"/>
</dbReference>
<dbReference type="Pfam" id="PF00296">
    <property type="entry name" value="Bac_luciferase"/>
    <property type="match status" value="1"/>
</dbReference>
<dbReference type="CDD" id="cd01094">
    <property type="entry name" value="Alkanesulfonate_monoxygenase"/>
    <property type="match status" value="1"/>
</dbReference>
<evidence type="ECO:0000259" key="5">
    <source>
        <dbReference type="Pfam" id="PF00296"/>
    </source>
</evidence>
<dbReference type="Gene3D" id="3.20.20.30">
    <property type="entry name" value="Luciferase-like domain"/>
    <property type="match status" value="1"/>
</dbReference>
<keyword evidence="3" id="KW-0560">Oxidoreductase</keyword>
<evidence type="ECO:0000256" key="1">
    <source>
        <dbReference type="ARBA" id="ARBA00022630"/>
    </source>
</evidence>
<keyword evidence="4 6" id="KW-0503">Monooxygenase</keyword>
<dbReference type="InterPro" id="IPR011251">
    <property type="entry name" value="Luciferase-like_dom"/>
</dbReference>
<keyword evidence="2" id="KW-0288">FMN</keyword>
<evidence type="ECO:0000313" key="7">
    <source>
        <dbReference type="Proteomes" id="UP000700059"/>
    </source>
</evidence>
<evidence type="ECO:0000256" key="4">
    <source>
        <dbReference type="ARBA" id="ARBA00023033"/>
    </source>
</evidence>
<feature type="domain" description="Luciferase-like" evidence="5">
    <location>
        <begin position="10"/>
        <end position="329"/>
    </location>
</feature>
<dbReference type="GO" id="GO:0004497">
    <property type="term" value="F:monooxygenase activity"/>
    <property type="evidence" value="ECO:0007669"/>
    <property type="project" value="UniProtKB-KW"/>
</dbReference>
<organism evidence="6 7">
    <name type="scientific">Helicobacter turcicus</name>
    <dbReference type="NCBI Taxonomy" id="2867412"/>
    <lineage>
        <taxon>Bacteria</taxon>
        <taxon>Pseudomonadati</taxon>
        <taxon>Campylobacterota</taxon>
        <taxon>Epsilonproteobacteria</taxon>
        <taxon>Campylobacterales</taxon>
        <taxon>Helicobacteraceae</taxon>
        <taxon>Helicobacter</taxon>
    </lineage>
</organism>
<evidence type="ECO:0000256" key="2">
    <source>
        <dbReference type="ARBA" id="ARBA00022643"/>
    </source>
</evidence>
<accession>A0ABS7JNL1</accession>
<keyword evidence="1" id="KW-0285">Flavoprotein</keyword>
<dbReference type="InterPro" id="IPR036661">
    <property type="entry name" value="Luciferase-like_sf"/>
</dbReference>
<keyword evidence="7" id="KW-1185">Reference proteome</keyword>
<gene>
    <name evidence="6" type="primary">ssuD</name>
    <name evidence="6" type="ORF">K4G57_05880</name>
</gene>
<dbReference type="SUPFAM" id="SSF51679">
    <property type="entry name" value="Bacterial luciferase-like"/>
    <property type="match status" value="1"/>
</dbReference>
<dbReference type="RefSeq" id="WP_221532282.1">
    <property type="nucleotide sequence ID" value="NZ_JAIGYP010000007.1"/>
</dbReference>
<evidence type="ECO:0000256" key="3">
    <source>
        <dbReference type="ARBA" id="ARBA00023002"/>
    </source>
</evidence>
<dbReference type="EMBL" id="JAIGYQ010000007">
    <property type="protein sequence ID" value="MBX7490990.1"/>
    <property type="molecule type" value="Genomic_DNA"/>
</dbReference>
<name>A0ABS7JNL1_9HELI</name>
<comment type="caution">
    <text evidence="6">The sequence shown here is derived from an EMBL/GenBank/DDBJ whole genome shotgun (WGS) entry which is preliminary data.</text>
</comment>
<dbReference type="Proteomes" id="UP000700059">
    <property type="component" value="Unassembled WGS sequence"/>
</dbReference>
<sequence length="377" mass="41911">MEKLNANLFWFLPTYGDGAYLGSNIGARKITLEYLTQVAKAAEYAGFLGALIPTGRSCEESYIVGSALFNATKAFRFLMALRPGVISPSFAARISATLDRLSGGRTLFNLVTGGDEEDLQADGIFLNHKDRYEQAAEFTKIWKALLSGECVNFKGKYYNIKDAKLFHPPLQTPYPPLFFGGSSEIAHKLAGEYVDKYLSWGEIPSKMKEKIDAVKAEAAKHEREVTFGARFHIIVRESEEEAWEAARKLISKLDEKTIKQARKDMNSYVSVGQQRMNALFENINDDLVIYPNIWAGVGLVRAGAGTAIVGSVESVLRVLKEYIDIGVDTFVLSGYPHLEEALRVGDLLMPYINPVGLGEIKLKEITKKYDTIANRSQ</sequence>
<dbReference type="InterPro" id="IPR050172">
    <property type="entry name" value="SsuD_RutA_monooxygenase"/>
</dbReference>
<dbReference type="PANTHER" id="PTHR42847:SF4">
    <property type="entry name" value="ALKANESULFONATE MONOOXYGENASE-RELATED"/>
    <property type="match status" value="1"/>
</dbReference>
<reference evidence="6 7" key="1">
    <citation type="submission" date="2021-08" db="EMBL/GenBank/DDBJ databases">
        <title>Helicobacter spp. isolated from feces of Anatolian Ground Squirrel (Spermophilus xanthoprymnus) in Turkey.</title>
        <authorList>
            <person name="Aydin F."/>
            <person name="Abay S."/>
            <person name="Kayman T."/>
            <person name="Karakaya E."/>
            <person name="Saticioglu I.B."/>
        </authorList>
    </citation>
    <scope>NUCLEOTIDE SEQUENCE [LARGE SCALE GENOMIC DNA]</scope>
    <source>
        <strain evidence="6 7">Faydin-H70</strain>
    </source>
</reference>
<evidence type="ECO:0000313" key="6">
    <source>
        <dbReference type="EMBL" id="MBX7490990.1"/>
    </source>
</evidence>
<dbReference type="NCBIfam" id="NF001939">
    <property type="entry name" value="PRK00719.1"/>
    <property type="match status" value="1"/>
</dbReference>
<protein>
    <submittedName>
        <fullName evidence="6">Alkanesulfonate monooxygenase</fullName>
    </submittedName>
</protein>